<protein>
    <recommendedName>
        <fullName evidence="3">Secreted protein</fullName>
    </recommendedName>
</protein>
<keyword evidence="2" id="KW-1185">Reference proteome</keyword>
<evidence type="ECO:0008006" key="3">
    <source>
        <dbReference type="Google" id="ProtNLM"/>
    </source>
</evidence>
<dbReference type="Proteomes" id="UP001054252">
    <property type="component" value="Unassembled WGS sequence"/>
</dbReference>
<evidence type="ECO:0000313" key="1">
    <source>
        <dbReference type="EMBL" id="GKV41781.1"/>
    </source>
</evidence>
<comment type="caution">
    <text evidence="1">The sequence shown here is derived from an EMBL/GenBank/DDBJ whole genome shotgun (WGS) entry which is preliminary data.</text>
</comment>
<sequence>MQEKCRHLVESVDTLQLVLHIFQLMLGLCTSCSSSALRAWPLQLVADVGSKCLSSAARALHFYVFELYNSCSSSALCARPRQQVFELYSSCKCLSSATCAQVLHFMVDFGNLCLSLSARSSCSNRDFVARYCRTPSGLLGVACRCSFPSTDGEQEAIVDVHGVFTVCATELRDCFAAVELGYLVTAELDCLASAELCRCQAGLLGCYRARLLYCCQGGALL</sequence>
<dbReference type="AlphaFoldDB" id="A0AAV5LWA3"/>
<organism evidence="1 2">
    <name type="scientific">Rubroshorea leprosula</name>
    <dbReference type="NCBI Taxonomy" id="152421"/>
    <lineage>
        <taxon>Eukaryota</taxon>
        <taxon>Viridiplantae</taxon>
        <taxon>Streptophyta</taxon>
        <taxon>Embryophyta</taxon>
        <taxon>Tracheophyta</taxon>
        <taxon>Spermatophyta</taxon>
        <taxon>Magnoliopsida</taxon>
        <taxon>eudicotyledons</taxon>
        <taxon>Gunneridae</taxon>
        <taxon>Pentapetalae</taxon>
        <taxon>rosids</taxon>
        <taxon>malvids</taxon>
        <taxon>Malvales</taxon>
        <taxon>Dipterocarpaceae</taxon>
        <taxon>Rubroshorea</taxon>
    </lineage>
</organism>
<reference evidence="1 2" key="1">
    <citation type="journal article" date="2021" name="Commun. Biol.">
        <title>The genome of Shorea leprosula (Dipterocarpaceae) highlights the ecological relevance of drought in aseasonal tropical rainforests.</title>
        <authorList>
            <person name="Ng K.K.S."/>
            <person name="Kobayashi M.J."/>
            <person name="Fawcett J.A."/>
            <person name="Hatakeyama M."/>
            <person name="Paape T."/>
            <person name="Ng C.H."/>
            <person name="Ang C.C."/>
            <person name="Tnah L.H."/>
            <person name="Lee C.T."/>
            <person name="Nishiyama T."/>
            <person name="Sese J."/>
            <person name="O'Brien M.J."/>
            <person name="Copetti D."/>
            <person name="Mohd Noor M.I."/>
            <person name="Ong R.C."/>
            <person name="Putra M."/>
            <person name="Sireger I.Z."/>
            <person name="Indrioko S."/>
            <person name="Kosugi Y."/>
            <person name="Izuno A."/>
            <person name="Isagi Y."/>
            <person name="Lee S.L."/>
            <person name="Shimizu K.K."/>
        </authorList>
    </citation>
    <scope>NUCLEOTIDE SEQUENCE [LARGE SCALE GENOMIC DNA]</scope>
    <source>
        <strain evidence="1">214</strain>
    </source>
</reference>
<proteinExistence type="predicted"/>
<name>A0AAV5LWA3_9ROSI</name>
<evidence type="ECO:0000313" key="2">
    <source>
        <dbReference type="Proteomes" id="UP001054252"/>
    </source>
</evidence>
<gene>
    <name evidence="1" type="ORF">SLEP1_g49273</name>
</gene>
<dbReference type="EMBL" id="BPVZ01000153">
    <property type="protein sequence ID" value="GKV41781.1"/>
    <property type="molecule type" value="Genomic_DNA"/>
</dbReference>
<accession>A0AAV5LWA3</accession>